<accession>Q982D9</accession>
<keyword evidence="5" id="KW-0614">Plasmid</keyword>
<sequence>MLNSDLPQSAIILAAGMGSRLRPFTNTRPKPLVEIHGIPIIHNALANLSSVGVGSVTIVVGYRKDAIEYACGEQFAGIDITYVESTVFDRTGSAYSLWLARDALLSGDVYLLEGDVFFDLEAIRSLTMARRPDVAAVAPFTEAMEGSAALLNDDDDIVEVRMRQTGGDLHSAGGQLFKTMNLFRFSIGTLSKTLVPTLNELIEAGNTTIYTEQLLAYLITKRGMKLAAARCDHVRWYEIDCVADLRIAEEIFTPAAAVGSGISIGHQRGR</sequence>
<dbReference type="PANTHER" id="PTHR43584:SF5">
    <property type="entry name" value="PROTEIN LICC"/>
    <property type="match status" value="1"/>
</dbReference>
<dbReference type="InterPro" id="IPR029044">
    <property type="entry name" value="Nucleotide-diphossugar_trans"/>
</dbReference>
<dbReference type="PANTHER" id="PTHR43584">
    <property type="entry name" value="NUCLEOTIDYL TRANSFERASE"/>
    <property type="match status" value="1"/>
</dbReference>
<name>Q982D9_RHILO</name>
<dbReference type="EMBL" id="BA000013">
    <property type="protein sequence ID" value="BAB54520.1"/>
    <property type="molecule type" value="Genomic_DNA"/>
</dbReference>
<dbReference type="Pfam" id="PF12804">
    <property type="entry name" value="NTP_transf_3"/>
    <property type="match status" value="1"/>
</dbReference>
<keyword evidence="3" id="KW-0460">Magnesium</keyword>
<dbReference type="AlphaFoldDB" id="Q982D9"/>
<dbReference type="KEGG" id="mlo:mlr9119"/>
<evidence type="ECO:0000259" key="4">
    <source>
        <dbReference type="Pfam" id="PF12804"/>
    </source>
</evidence>
<gene>
    <name evidence="5" type="ordered locus">mlr9119</name>
</gene>
<organism evidence="5 6">
    <name type="scientific">Mesorhizobium japonicum (strain LMG 29417 / CECT 9101 / MAFF 303099)</name>
    <name type="common">Mesorhizobium loti (strain MAFF 303099)</name>
    <dbReference type="NCBI Taxonomy" id="266835"/>
    <lineage>
        <taxon>Bacteria</taxon>
        <taxon>Pseudomonadati</taxon>
        <taxon>Pseudomonadota</taxon>
        <taxon>Alphaproteobacteria</taxon>
        <taxon>Hyphomicrobiales</taxon>
        <taxon>Phyllobacteriaceae</taxon>
        <taxon>Mesorhizobium</taxon>
    </lineage>
</organism>
<dbReference type="InterPro" id="IPR025877">
    <property type="entry name" value="MobA-like_NTP_Trfase"/>
</dbReference>
<dbReference type="Proteomes" id="UP000000552">
    <property type="component" value="Plasmid pMLa"/>
</dbReference>
<dbReference type="HOGENOM" id="CLU_029499_5_0_5"/>
<evidence type="ECO:0000313" key="6">
    <source>
        <dbReference type="Proteomes" id="UP000000552"/>
    </source>
</evidence>
<evidence type="ECO:0000256" key="2">
    <source>
        <dbReference type="ARBA" id="ARBA00022695"/>
    </source>
</evidence>
<reference evidence="5 6" key="1">
    <citation type="journal article" date="2000" name="DNA Res.">
        <title>Complete genome structure of the nitrogen-fixing symbiotic bacterium Mesorhizobium loti.</title>
        <authorList>
            <person name="Kaneko T."/>
            <person name="Nakamura Y."/>
            <person name="Sato S."/>
            <person name="Asamizu E."/>
            <person name="Kato T."/>
            <person name="Sasamoto S."/>
            <person name="Watanabe A."/>
            <person name="Idesawa K."/>
            <person name="Ishikawa A."/>
            <person name="Kawashima K."/>
            <person name="Kimura T."/>
            <person name="Kishida Y."/>
            <person name="Kiyokawa C."/>
            <person name="Kohara M."/>
            <person name="Matsumoto M."/>
            <person name="Matsuno A."/>
            <person name="Mochizuki Y."/>
            <person name="Nakayama S."/>
            <person name="Nakazaki N."/>
            <person name="Shimpo S."/>
            <person name="Sugimoto M."/>
            <person name="Takeuchi C."/>
            <person name="Yamada M."/>
            <person name="Tabata S."/>
        </authorList>
    </citation>
    <scope>NUCLEOTIDE SEQUENCE [LARGE SCALE GENOMIC DNA]</scope>
    <source>
        <strain evidence="6">LMG 29417 / CECT 9101 / MAFF 303099</strain>
        <plasmid evidence="5 6">pMLa</plasmid>
    </source>
</reference>
<evidence type="ECO:0000256" key="3">
    <source>
        <dbReference type="ARBA" id="ARBA00022842"/>
    </source>
</evidence>
<protein>
    <submittedName>
        <fullName evidence="5">Mlr9119 protein</fullName>
    </submittedName>
</protein>
<geneLocation type="plasmid" evidence="5 6">
    <name>pMLa</name>
</geneLocation>
<keyword evidence="2" id="KW-0548">Nucleotidyltransferase</keyword>
<proteinExistence type="predicted"/>
<dbReference type="GO" id="GO:0016779">
    <property type="term" value="F:nucleotidyltransferase activity"/>
    <property type="evidence" value="ECO:0007669"/>
    <property type="project" value="UniProtKB-KW"/>
</dbReference>
<evidence type="ECO:0000256" key="1">
    <source>
        <dbReference type="ARBA" id="ARBA00022679"/>
    </source>
</evidence>
<dbReference type="SUPFAM" id="SSF53448">
    <property type="entry name" value="Nucleotide-diphospho-sugar transferases"/>
    <property type="match status" value="1"/>
</dbReference>
<dbReference type="CDD" id="cd02523">
    <property type="entry name" value="PC_cytidylyltransferase"/>
    <property type="match status" value="1"/>
</dbReference>
<keyword evidence="1" id="KW-0808">Transferase</keyword>
<dbReference type="Gene3D" id="3.90.550.10">
    <property type="entry name" value="Spore Coat Polysaccharide Biosynthesis Protein SpsA, Chain A"/>
    <property type="match status" value="1"/>
</dbReference>
<dbReference type="RefSeq" id="WP_010915882.1">
    <property type="nucleotide sequence ID" value="NC_002679.1"/>
</dbReference>
<feature type="domain" description="MobA-like NTP transferase" evidence="4">
    <location>
        <begin position="10"/>
        <end position="142"/>
    </location>
</feature>
<dbReference type="InterPro" id="IPR050065">
    <property type="entry name" value="GlmU-like"/>
</dbReference>
<evidence type="ECO:0000313" key="5">
    <source>
        <dbReference type="EMBL" id="BAB54520.1"/>
    </source>
</evidence>